<dbReference type="AlphaFoldDB" id="A0A1F8DSA9"/>
<dbReference type="EMBL" id="MGIP01000008">
    <property type="protein sequence ID" value="OGM91523.1"/>
    <property type="molecule type" value="Genomic_DNA"/>
</dbReference>
<evidence type="ECO:0000313" key="3">
    <source>
        <dbReference type="Proteomes" id="UP000177029"/>
    </source>
</evidence>
<dbReference type="Gene3D" id="1.10.260.40">
    <property type="entry name" value="lambda repressor-like DNA-binding domains"/>
    <property type="match status" value="1"/>
</dbReference>
<dbReference type="CDD" id="cd00093">
    <property type="entry name" value="HTH_XRE"/>
    <property type="match status" value="1"/>
</dbReference>
<evidence type="ECO:0000259" key="1">
    <source>
        <dbReference type="PROSITE" id="PS50943"/>
    </source>
</evidence>
<dbReference type="InterPro" id="IPR001387">
    <property type="entry name" value="Cro/C1-type_HTH"/>
</dbReference>
<accession>A0A1F8DSA9</accession>
<sequence>MQKCVRSTFIRWKFKMASPSNPPFVALPHIATPSPEKTRLMLRQFRADAGDITQEELAYQMGVTVSTVNRWENAHREMSRLAFNFLRRLAIARNIELDLSAL</sequence>
<dbReference type="GO" id="GO:0003677">
    <property type="term" value="F:DNA binding"/>
    <property type="evidence" value="ECO:0007669"/>
    <property type="project" value="InterPro"/>
</dbReference>
<dbReference type="InterPro" id="IPR010982">
    <property type="entry name" value="Lambda_DNA-bd_dom_sf"/>
</dbReference>
<dbReference type="PROSITE" id="PS50943">
    <property type="entry name" value="HTH_CROC1"/>
    <property type="match status" value="1"/>
</dbReference>
<name>A0A1F8DSA9_9BACT</name>
<dbReference type="Pfam" id="PF01381">
    <property type="entry name" value="HTH_3"/>
    <property type="match status" value="1"/>
</dbReference>
<dbReference type="SMART" id="SM00530">
    <property type="entry name" value="HTH_XRE"/>
    <property type="match status" value="1"/>
</dbReference>
<comment type="caution">
    <text evidence="2">The sequence shown here is derived from an EMBL/GenBank/DDBJ whole genome shotgun (WGS) entry which is preliminary data.</text>
</comment>
<dbReference type="Proteomes" id="UP000177029">
    <property type="component" value="Unassembled WGS sequence"/>
</dbReference>
<reference evidence="2 3" key="1">
    <citation type="journal article" date="2016" name="Nat. Commun.">
        <title>Thousands of microbial genomes shed light on interconnected biogeochemical processes in an aquifer system.</title>
        <authorList>
            <person name="Anantharaman K."/>
            <person name="Brown C.T."/>
            <person name="Hug L.A."/>
            <person name="Sharon I."/>
            <person name="Castelle C.J."/>
            <person name="Probst A.J."/>
            <person name="Thomas B.C."/>
            <person name="Singh A."/>
            <person name="Wilkins M.J."/>
            <person name="Karaoz U."/>
            <person name="Brodie E.L."/>
            <person name="Williams K.H."/>
            <person name="Hubbard S.S."/>
            <person name="Banfield J.F."/>
        </authorList>
    </citation>
    <scope>NUCLEOTIDE SEQUENCE [LARGE SCALE GENOMIC DNA]</scope>
</reference>
<feature type="domain" description="HTH cro/C1-type" evidence="1">
    <location>
        <begin position="42"/>
        <end position="100"/>
    </location>
</feature>
<gene>
    <name evidence="2" type="ORF">A2755_00055</name>
</gene>
<protein>
    <recommendedName>
        <fullName evidence="1">HTH cro/C1-type domain-containing protein</fullName>
    </recommendedName>
</protein>
<proteinExistence type="predicted"/>
<organism evidence="2 3">
    <name type="scientific">Candidatus Wolfebacteria bacterium RIFCSPHIGHO2_01_FULL_48_22</name>
    <dbReference type="NCBI Taxonomy" id="1802555"/>
    <lineage>
        <taxon>Bacteria</taxon>
        <taxon>Candidatus Wolfeibacteriota</taxon>
    </lineage>
</organism>
<dbReference type="SUPFAM" id="SSF47413">
    <property type="entry name" value="lambda repressor-like DNA-binding domains"/>
    <property type="match status" value="1"/>
</dbReference>
<evidence type="ECO:0000313" key="2">
    <source>
        <dbReference type="EMBL" id="OGM91523.1"/>
    </source>
</evidence>